<dbReference type="GO" id="GO:0005736">
    <property type="term" value="C:RNA polymerase I complex"/>
    <property type="evidence" value="ECO:0007669"/>
    <property type="project" value="TreeGrafter"/>
</dbReference>
<dbReference type="PANTHER" id="PTHR10917">
    <property type="entry name" value="DNA-DIRECTED RNA POLYMERASES I, II, AND III SUBUNIT RPABC3"/>
    <property type="match status" value="1"/>
</dbReference>
<proteinExistence type="inferred from homology"/>
<dbReference type="SMART" id="SM00658">
    <property type="entry name" value="RPOL8c"/>
    <property type="match status" value="1"/>
</dbReference>
<dbReference type="GO" id="GO:0006351">
    <property type="term" value="P:DNA-templated transcription"/>
    <property type="evidence" value="ECO:0007669"/>
    <property type="project" value="UniProtKB-UniRule"/>
</dbReference>
<dbReference type="SUPFAM" id="SSF50249">
    <property type="entry name" value="Nucleic acid-binding proteins"/>
    <property type="match status" value="1"/>
</dbReference>
<organism evidence="5">
    <name type="scientific">Hexamita inflata</name>
    <dbReference type="NCBI Taxonomy" id="28002"/>
    <lineage>
        <taxon>Eukaryota</taxon>
        <taxon>Metamonada</taxon>
        <taxon>Diplomonadida</taxon>
        <taxon>Hexamitidae</taxon>
        <taxon>Hexamitinae</taxon>
        <taxon>Hexamita</taxon>
    </lineage>
</organism>
<evidence type="ECO:0000256" key="3">
    <source>
        <dbReference type="ARBA" id="ARBA00023242"/>
    </source>
</evidence>
<reference evidence="5" key="1">
    <citation type="submission" date="2023-06" db="EMBL/GenBank/DDBJ databases">
        <authorList>
            <person name="Kurt Z."/>
        </authorList>
    </citation>
    <scope>NUCLEOTIDE SEQUENCE</scope>
</reference>
<dbReference type="PIRSF" id="PIRSF000779">
    <property type="entry name" value="RNA_pol_Rpb8"/>
    <property type="match status" value="1"/>
</dbReference>
<dbReference type="Proteomes" id="UP001642409">
    <property type="component" value="Unassembled WGS sequence"/>
</dbReference>
<comment type="similarity">
    <text evidence="2 4">Belongs to the eukaryotic RPB8 RNA polymerase subunit family.</text>
</comment>
<accession>A0AA86PAP7</accession>
<evidence type="ECO:0000313" key="7">
    <source>
        <dbReference type="Proteomes" id="UP001642409"/>
    </source>
</evidence>
<dbReference type="EMBL" id="CAXDID020000196">
    <property type="protein sequence ID" value="CAL6053402.1"/>
    <property type="molecule type" value="Genomic_DNA"/>
</dbReference>
<name>A0AA86PAP7_9EUKA</name>
<gene>
    <name evidence="5" type="ORF">HINF_LOCUS20469</name>
    <name evidence="6" type="ORF">HINF_LOCUS45318</name>
</gene>
<comment type="function">
    <text evidence="4">DNA-dependent RNA polymerase catalyzes the transcription of DNA into RNA using the four ribonucleoside triphosphates as substrates. Common component of RNA polymerases I, II and III which synthesize ribosomal RNA precursors, mRNA precursors and many functional non-coding RNAs, and small RNAs, such as 5S rRNA and tRNAs, respectively.</text>
</comment>
<comment type="subcellular location">
    <subcellularLocation>
        <location evidence="1">Nucleus</location>
    </subcellularLocation>
</comment>
<dbReference type="InterPro" id="IPR005570">
    <property type="entry name" value="RPABC3"/>
</dbReference>
<evidence type="ECO:0000313" key="6">
    <source>
        <dbReference type="EMBL" id="CAL6053402.1"/>
    </source>
</evidence>
<dbReference type="AlphaFoldDB" id="A0AA86PAP7"/>
<dbReference type="GO" id="GO:0003899">
    <property type="term" value="F:DNA-directed RNA polymerase activity"/>
    <property type="evidence" value="ECO:0007669"/>
    <property type="project" value="UniProtKB-UniRule"/>
</dbReference>
<dbReference type="InterPro" id="IPR012340">
    <property type="entry name" value="NA-bd_OB-fold"/>
</dbReference>
<evidence type="ECO:0000256" key="2">
    <source>
        <dbReference type="ARBA" id="ARBA00008912"/>
    </source>
</evidence>
<protein>
    <recommendedName>
        <fullName evidence="4">DNA-directed RNA polymerases I, II, and III subunit RPABC3</fullName>
    </recommendedName>
</protein>
<dbReference type="PANTHER" id="PTHR10917:SF0">
    <property type="entry name" value="DNA-DIRECTED RNA POLYMERASES I, II, AND III SUBUNIT RPABC3"/>
    <property type="match status" value="1"/>
</dbReference>
<reference evidence="6 7" key="2">
    <citation type="submission" date="2024-07" db="EMBL/GenBank/DDBJ databases">
        <authorList>
            <person name="Akdeniz Z."/>
        </authorList>
    </citation>
    <scope>NUCLEOTIDE SEQUENCE [LARGE SCALE GENOMIC DNA]</scope>
</reference>
<evidence type="ECO:0000256" key="1">
    <source>
        <dbReference type="ARBA" id="ARBA00004123"/>
    </source>
</evidence>
<evidence type="ECO:0000256" key="4">
    <source>
        <dbReference type="PIRNR" id="PIRNR000779"/>
    </source>
</evidence>
<dbReference type="Pfam" id="PF03870">
    <property type="entry name" value="RNA_pol_Rpb8"/>
    <property type="match status" value="1"/>
</dbReference>
<evidence type="ECO:0000313" key="5">
    <source>
        <dbReference type="EMBL" id="CAI9932824.1"/>
    </source>
</evidence>
<dbReference type="Gene3D" id="2.40.50.140">
    <property type="entry name" value="Nucleic acid-binding proteins"/>
    <property type="match status" value="1"/>
</dbReference>
<keyword evidence="7" id="KW-1185">Reference proteome</keyword>
<keyword evidence="3 4" id="KW-0539">Nucleus</keyword>
<dbReference type="GO" id="GO:0005665">
    <property type="term" value="C:RNA polymerase II, core complex"/>
    <property type="evidence" value="ECO:0007669"/>
    <property type="project" value="UniProtKB-UniRule"/>
</dbReference>
<comment type="caution">
    <text evidence="5">The sequence shown here is derived from an EMBL/GenBank/DDBJ whole genome shotgun (WGS) entry which is preliminary data.</text>
</comment>
<dbReference type="EMBL" id="CATOUU010000526">
    <property type="protein sequence ID" value="CAI9932824.1"/>
    <property type="molecule type" value="Genomic_DNA"/>
</dbReference>
<dbReference type="GO" id="GO:0005666">
    <property type="term" value="C:RNA polymerase III complex"/>
    <property type="evidence" value="ECO:0007669"/>
    <property type="project" value="TreeGrafter"/>
</dbReference>
<sequence>MEGILYEARFTVQKIVDCSKEYDNIARVEMTNENNEKGVLDVHNKLYEKLLRVGTIAEVSICTELKISEDIHIKASDPVYNPKVSENLKKKIEQIDYCMHGTVFEFQQTGDKITMTISFGGLLFILTEKPETLVKFKSGQKVYLVCYNTRK</sequence>